<sequence length="223" mass="24948">MATNGKDKDKATRAKTPLGFIVCMCVVAVTLVGAAVSLFDHTDFVADIFVEVSVFVVFVAGFFTNSRRMQFGYLIFANLYVIMFLAIFGKVFYDNFNQGIGILVLIQIIFSTVNLVPIVLYHLSNRTFFYSYQRQLIYPTMFFAFVLLGRLPGGDVLTSEVSHEIFSLIIFAQAFDLFDSIHKIGKAHHMAAYTFAKEDGTLVGDDGEVEPTDDDEPNPTEEI</sequence>
<evidence type="ECO:0000256" key="2">
    <source>
        <dbReference type="SAM" id="Phobius"/>
    </source>
</evidence>
<feature type="compositionally biased region" description="Acidic residues" evidence="1">
    <location>
        <begin position="205"/>
        <end position="223"/>
    </location>
</feature>
<dbReference type="OrthoDB" id="3231297at2"/>
<evidence type="ECO:0000256" key="1">
    <source>
        <dbReference type="SAM" id="MobiDB-lite"/>
    </source>
</evidence>
<gene>
    <name evidence="3" type="ORF">BCUN_0112</name>
</gene>
<feature type="transmembrane region" description="Helical" evidence="2">
    <location>
        <begin position="18"/>
        <end position="38"/>
    </location>
</feature>
<proteinExistence type="predicted"/>
<keyword evidence="2" id="KW-0812">Transmembrane</keyword>
<reference evidence="3 4" key="1">
    <citation type="submission" date="2014-03" db="EMBL/GenBank/DDBJ databases">
        <title>Genomics of Bifidobacteria.</title>
        <authorList>
            <person name="Ventura M."/>
            <person name="Milani C."/>
            <person name="Lugli G.A."/>
        </authorList>
    </citation>
    <scope>NUCLEOTIDE SEQUENCE [LARGE SCALE GENOMIC DNA]</scope>
    <source>
        <strain evidence="3 4">LMG 10738</strain>
    </source>
</reference>
<comment type="caution">
    <text evidence="3">The sequence shown here is derived from an EMBL/GenBank/DDBJ whole genome shotgun (WGS) entry which is preliminary data.</text>
</comment>
<protein>
    <submittedName>
        <fullName evidence="3">Uncharacterized protein</fullName>
    </submittedName>
</protein>
<name>A0A087B3L7_9BIFI</name>
<keyword evidence="4" id="KW-1185">Reference proteome</keyword>
<dbReference type="AlphaFoldDB" id="A0A087B3L7"/>
<feature type="transmembrane region" description="Helical" evidence="2">
    <location>
        <begin position="99"/>
        <end position="124"/>
    </location>
</feature>
<keyword evidence="2" id="KW-1133">Transmembrane helix</keyword>
<dbReference type="EMBL" id="JGYV01000001">
    <property type="protein sequence ID" value="KFI65617.1"/>
    <property type="molecule type" value="Genomic_DNA"/>
</dbReference>
<feature type="region of interest" description="Disordered" evidence="1">
    <location>
        <begin position="202"/>
        <end position="223"/>
    </location>
</feature>
<keyword evidence="2" id="KW-0472">Membrane</keyword>
<dbReference type="Proteomes" id="UP000029067">
    <property type="component" value="Unassembled WGS sequence"/>
</dbReference>
<feature type="transmembrane region" description="Helical" evidence="2">
    <location>
        <begin position="44"/>
        <end position="64"/>
    </location>
</feature>
<accession>A0A087B3L7</accession>
<feature type="transmembrane region" description="Helical" evidence="2">
    <location>
        <begin position="71"/>
        <end position="93"/>
    </location>
</feature>
<evidence type="ECO:0000313" key="3">
    <source>
        <dbReference type="EMBL" id="KFI65617.1"/>
    </source>
</evidence>
<dbReference type="RefSeq" id="WP_051920390.1">
    <property type="nucleotide sequence ID" value="NZ_JGYV01000001.1"/>
</dbReference>
<evidence type="ECO:0000313" key="4">
    <source>
        <dbReference type="Proteomes" id="UP000029067"/>
    </source>
</evidence>
<organism evidence="3 4">
    <name type="scientific">Bifidobacterium cuniculi</name>
    <dbReference type="NCBI Taxonomy" id="1688"/>
    <lineage>
        <taxon>Bacteria</taxon>
        <taxon>Bacillati</taxon>
        <taxon>Actinomycetota</taxon>
        <taxon>Actinomycetes</taxon>
        <taxon>Bifidobacteriales</taxon>
        <taxon>Bifidobacteriaceae</taxon>
        <taxon>Bifidobacterium</taxon>
    </lineage>
</organism>
<dbReference type="eggNOG" id="ENOG5031HF0">
    <property type="taxonomic scope" value="Bacteria"/>
</dbReference>